<keyword evidence="2" id="KW-1185">Reference proteome</keyword>
<sequence length="184" mass="20201">MSRVDVISTERLLDDRHHHHEIQDFWQNGPVALVFLRQFGSAFALKQAVDLNTSYDDITAAGANVVLIGLGTPIQAFTFRKRSETRFPILTTADQSLYRTMGLTRAWRAAHGPTNIAPLIGLVRNGVYPYQRTGDNAQLGGAFVATRGGAQVVWEFRAHRASEIAPADEIVEALLTASARIATT</sequence>
<accession>A0A934NU68</accession>
<dbReference type="Gene3D" id="3.40.30.10">
    <property type="entry name" value="Glutaredoxin"/>
    <property type="match status" value="1"/>
</dbReference>
<gene>
    <name evidence="1" type="ORF">JGU71_22385</name>
</gene>
<dbReference type="Proteomes" id="UP000655868">
    <property type="component" value="Unassembled WGS sequence"/>
</dbReference>
<name>A0A934NU68_9NOCA</name>
<evidence type="ECO:0000313" key="2">
    <source>
        <dbReference type="Proteomes" id="UP000655868"/>
    </source>
</evidence>
<reference evidence="1" key="1">
    <citation type="submission" date="2020-12" db="EMBL/GenBank/DDBJ databases">
        <title>Antrihabitans popcorni sp. nov. and Antrihabitans auranticaus sp. nov., isolated from a larva cave.</title>
        <authorList>
            <person name="Lee S.D."/>
            <person name="Kim I.S."/>
        </authorList>
    </citation>
    <scope>NUCLEOTIDE SEQUENCE</scope>
    <source>
        <strain evidence="1">YC3-6</strain>
    </source>
</reference>
<proteinExistence type="predicted"/>
<dbReference type="InterPro" id="IPR032801">
    <property type="entry name" value="PXL2A/B/C"/>
</dbReference>
<dbReference type="PANTHER" id="PTHR28630">
    <property type="match status" value="1"/>
</dbReference>
<dbReference type="AlphaFoldDB" id="A0A934NU68"/>
<comment type="caution">
    <text evidence="1">The sequence shown here is derived from an EMBL/GenBank/DDBJ whole genome shotgun (WGS) entry which is preliminary data.</text>
</comment>
<evidence type="ECO:0000313" key="1">
    <source>
        <dbReference type="EMBL" id="MBJ8341638.1"/>
    </source>
</evidence>
<dbReference type="RefSeq" id="WP_199706725.1">
    <property type="nucleotide sequence ID" value="NZ_JAEMNV010000008.1"/>
</dbReference>
<dbReference type="SUPFAM" id="SSF52833">
    <property type="entry name" value="Thioredoxin-like"/>
    <property type="match status" value="1"/>
</dbReference>
<dbReference type="InterPro" id="IPR036249">
    <property type="entry name" value="Thioredoxin-like_sf"/>
</dbReference>
<dbReference type="PANTHER" id="PTHR28630:SF3">
    <property type="entry name" value="PEROXIREDOXIN-LIKE 2C"/>
    <property type="match status" value="1"/>
</dbReference>
<dbReference type="Pfam" id="PF13911">
    <property type="entry name" value="AhpC-TSA_2"/>
    <property type="match status" value="1"/>
</dbReference>
<organism evidence="1 2">
    <name type="scientific">Antrihabitans stalagmiti</name>
    <dbReference type="NCBI Taxonomy" id="2799499"/>
    <lineage>
        <taxon>Bacteria</taxon>
        <taxon>Bacillati</taxon>
        <taxon>Actinomycetota</taxon>
        <taxon>Actinomycetes</taxon>
        <taxon>Mycobacteriales</taxon>
        <taxon>Nocardiaceae</taxon>
        <taxon>Antrihabitans</taxon>
    </lineage>
</organism>
<dbReference type="EMBL" id="JAEMNV010000008">
    <property type="protein sequence ID" value="MBJ8341638.1"/>
    <property type="molecule type" value="Genomic_DNA"/>
</dbReference>
<protein>
    <submittedName>
        <fullName evidence="1">AhpC/TSA family protein</fullName>
    </submittedName>
</protein>